<evidence type="ECO:0000313" key="7">
    <source>
        <dbReference type="Proteomes" id="UP000024837"/>
    </source>
</evidence>
<dbReference type="Proteomes" id="UP000024837">
    <property type="component" value="Unassembled WGS sequence"/>
</dbReference>
<keyword evidence="7" id="KW-1185">Reference proteome</keyword>
<evidence type="ECO:0000256" key="3">
    <source>
        <dbReference type="ARBA" id="ARBA00022827"/>
    </source>
</evidence>
<dbReference type="GO" id="GO:0050660">
    <property type="term" value="F:flavin adenine dinucleotide binding"/>
    <property type="evidence" value="ECO:0007669"/>
    <property type="project" value="InterPro"/>
</dbReference>
<dbReference type="GO" id="GO:0004499">
    <property type="term" value="F:N,N-dimethylaniline monooxygenase activity"/>
    <property type="evidence" value="ECO:0007669"/>
    <property type="project" value="InterPro"/>
</dbReference>
<proteinExistence type="inferred from homology"/>
<evidence type="ECO:0000256" key="2">
    <source>
        <dbReference type="ARBA" id="ARBA00022630"/>
    </source>
</evidence>
<dbReference type="InterPro" id="IPR050346">
    <property type="entry name" value="FMO-like"/>
</dbReference>
<sequence>MAKTVCIIGAGPAGLVAAKTLLHDAPGGDSFKVTVFEAQSRIGGLWPSSREDDGGLVHPTMIVNQSRHTMHFSDFSWSPDSAQFPRAWRIGDYLERYRQRYCNNANLRLGCRVIKADLVPPSADNSDHSWHVQTQSTDGGTEEHTFDYVLIASGFFGQPHIPAAAKDRNLDIPAVHSGQYRTLEGLLGDPKVKSGKILVVGGQLSGVEIAGTIASDISSAVNSPGPRRNDFIDQATGKSKFSVHHLTQRPTWVVPLMTPVNPAPPAPYFHPLDLGQQSLERRPPGPLKNTQGHIDVAAARRSHEVFRELLRTDQSMFSPLLAIPPDVEQQPFLAFSDTYMELVRAGNITISCGRLDSLSGSVATTSTSEHIEDIAAVVLATGFKAACSLSFLSEDIKNTLSLSPEDLNHTVALAFHNTHHPAVPNLGFVGFYRSPYWGAMEMQARFLTALWSAGGPSSSTLPPSITEALKSDDSIARSLALRGDPRASQFPMGDYAWLMQEFAKALDLDRIPHTVQMPHRSTGPESTGEMNILTTARYPARNIDAARMAEVQLSLSNMQATALECTRGRFVSRAIFRSLLGKWNLQRTHVSRHGEQPSGRFTGTAQFLLREGTAHGREEEFAKLKEESGDPGFEYLYVEEGEFVDDTKNLRFNATRRYIWRYVEQDDTLSVWFVKTDDDRTADYLFHNIELVEPDQDNGTGWPAKGGHMCIKDFYDVRYKFTFQSVNLQQWSLSYNVSGPKKGYTLNGQYTR</sequence>
<evidence type="ECO:0000256" key="4">
    <source>
        <dbReference type="ARBA" id="ARBA00023002"/>
    </source>
</evidence>
<dbReference type="SUPFAM" id="SSF51905">
    <property type="entry name" value="FAD/NAD(P)-binding domain"/>
    <property type="match status" value="1"/>
</dbReference>
<feature type="domain" description="DUF6314" evidence="5">
    <location>
        <begin position="579"/>
        <end position="752"/>
    </location>
</feature>
<dbReference type="HOGENOM" id="CLU_023116_0_0_1"/>
<dbReference type="InterPro" id="IPR045632">
    <property type="entry name" value="DUF6314"/>
</dbReference>
<reference evidence="6 7" key="1">
    <citation type="submission" date="2013-05" db="EMBL/GenBank/DDBJ databases">
        <title>Drechslerella stenobrocha genome reveals carnivorous origination and mechanical trapping mechanism of predatory fungi.</title>
        <authorList>
            <person name="Liu X."/>
            <person name="Zhang W."/>
            <person name="Liu K."/>
        </authorList>
    </citation>
    <scope>NUCLEOTIDE SEQUENCE [LARGE SCALE GENOMIC DNA]</scope>
    <source>
        <strain evidence="6 7">248</strain>
    </source>
</reference>
<dbReference type="Gene3D" id="3.50.50.60">
    <property type="entry name" value="FAD/NAD(P)-binding domain"/>
    <property type="match status" value="1"/>
</dbReference>
<dbReference type="Pfam" id="PF19834">
    <property type="entry name" value="DUF6314"/>
    <property type="match status" value="1"/>
</dbReference>
<dbReference type="PANTHER" id="PTHR23023">
    <property type="entry name" value="DIMETHYLANILINE MONOOXYGENASE"/>
    <property type="match status" value="1"/>
</dbReference>
<dbReference type="PRINTS" id="PR00368">
    <property type="entry name" value="FADPNR"/>
</dbReference>
<dbReference type="OrthoDB" id="66881at2759"/>
<dbReference type="GO" id="GO:0050661">
    <property type="term" value="F:NADP binding"/>
    <property type="evidence" value="ECO:0007669"/>
    <property type="project" value="InterPro"/>
</dbReference>
<dbReference type="AlphaFoldDB" id="W7HXQ7"/>
<keyword evidence="3" id="KW-0274">FAD</keyword>
<name>W7HXQ7_9PEZI</name>
<dbReference type="InterPro" id="IPR020946">
    <property type="entry name" value="Flavin_mOase-like"/>
</dbReference>
<dbReference type="Pfam" id="PF00743">
    <property type="entry name" value="FMO-like"/>
    <property type="match status" value="1"/>
</dbReference>
<dbReference type="EMBL" id="KI966435">
    <property type="protein sequence ID" value="EWC44703.1"/>
    <property type="molecule type" value="Genomic_DNA"/>
</dbReference>
<evidence type="ECO:0000256" key="1">
    <source>
        <dbReference type="ARBA" id="ARBA00009183"/>
    </source>
</evidence>
<comment type="similarity">
    <text evidence="1">Belongs to the FMO family.</text>
</comment>
<keyword evidence="4" id="KW-0560">Oxidoreductase</keyword>
<evidence type="ECO:0000259" key="5">
    <source>
        <dbReference type="Pfam" id="PF19834"/>
    </source>
</evidence>
<protein>
    <recommendedName>
        <fullName evidence="5">DUF6314 domain-containing protein</fullName>
    </recommendedName>
</protein>
<dbReference type="InterPro" id="IPR036188">
    <property type="entry name" value="FAD/NAD-bd_sf"/>
</dbReference>
<organism evidence="6 7">
    <name type="scientific">Drechslerella stenobrocha 248</name>
    <dbReference type="NCBI Taxonomy" id="1043628"/>
    <lineage>
        <taxon>Eukaryota</taxon>
        <taxon>Fungi</taxon>
        <taxon>Dikarya</taxon>
        <taxon>Ascomycota</taxon>
        <taxon>Pezizomycotina</taxon>
        <taxon>Orbiliomycetes</taxon>
        <taxon>Orbiliales</taxon>
        <taxon>Orbiliaceae</taxon>
        <taxon>Drechslerella</taxon>
    </lineage>
</organism>
<accession>W7HXQ7</accession>
<gene>
    <name evidence="6" type="ORF">DRE_06481</name>
</gene>
<evidence type="ECO:0000313" key="6">
    <source>
        <dbReference type="EMBL" id="EWC44703.1"/>
    </source>
</evidence>
<keyword evidence="2" id="KW-0285">Flavoprotein</keyword>